<evidence type="ECO:0000259" key="6">
    <source>
        <dbReference type="PROSITE" id="PS51387"/>
    </source>
</evidence>
<dbReference type="PROSITE" id="PS51387">
    <property type="entry name" value="FAD_PCMH"/>
    <property type="match status" value="1"/>
</dbReference>
<evidence type="ECO:0000313" key="8">
    <source>
        <dbReference type="Proteomes" id="UP000027195"/>
    </source>
</evidence>
<dbReference type="PANTHER" id="PTHR42973:SF39">
    <property type="entry name" value="FAD-BINDING PCMH-TYPE DOMAIN-CONTAINING PROTEIN"/>
    <property type="match status" value="1"/>
</dbReference>
<evidence type="ECO:0000256" key="3">
    <source>
        <dbReference type="ARBA" id="ARBA00022630"/>
    </source>
</evidence>
<dbReference type="InterPro" id="IPR016169">
    <property type="entry name" value="FAD-bd_PCMH_sub2"/>
</dbReference>
<evidence type="ECO:0000313" key="7">
    <source>
        <dbReference type="EMBL" id="KDQ19114.1"/>
    </source>
</evidence>
<dbReference type="InterPro" id="IPR016166">
    <property type="entry name" value="FAD-bd_PCMH"/>
</dbReference>
<dbReference type="STRING" id="930990.A0A067MU18"/>
<reference evidence="8" key="1">
    <citation type="journal article" date="2014" name="Proc. Natl. Acad. Sci. U.S.A.">
        <title>Extensive sampling of basidiomycete genomes demonstrates inadequacy of the white-rot/brown-rot paradigm for wood decay fungi.</title>
        <authorList>
            <person name="Riley R."/>
            <person name="Salamov A.A."/>
            <person name="Brown D.W."/>
            <person name="Nagy L.G."/>
            <person name="Floudas D."/>
            <person name="Held B.W."/>
            <person name="Levasseur A."/>
            <person name="Lombard V."/>
            <person name="Morin E."/>
            <person name="Otillar R."/>
            <person name="Lindquist E.A."/>
            <person name="Sun H."/>
            <person name="LaButti K.M."/>
            <person name="Schmutz J."/>
            <person name="Jabbour D."/>
            <person name="Luo H."/>
            <person name="Baker S.E."/>
            <person name="Pisabarro A.G."/>
            <person name="Walton J.D."/>
            <person name="Blanchette R.A."/>
            <person name="Henrissat B."/>
            <person name="Martin F."/>
            <person name="Cullen D."/>
            <person name="Hibbett D.S."/>
            <person name="Grigoriev I.V."/>
        </authorList>
    </citation>
    <scope>NUCLEOTIDE SEQUENCE [LARGE SCALE GENOMIC DNA]</scope>
    <source>
        <strain evidence="8">FD-172 SS1</strain>
    </source>
</reference>
<protein>
    <recommendedName>
        <fullName evidence="6">FAD-binding PCMH-type domain-containing protein</fullName>
    </recommendedName>
</protein>
<dbReference type="InterPro" id="IPR036318">
    <property type="entry name" value="FAD-bd_PCMH-like_sf"/>
</dbReference>
<dbReference type="HOGENOM" id="CLU_018354_10_0_1"/>
<gene>
    <name evidence="7" type="ORF">BOTBODRAFT_127006</name>
</gene>
<evidence type="ECO:0000256" key="5">
    <source>
        <dbReference type="ARBA" id="ARBA00023002"/>
    </source>
</evidence>
<dbReference type="InterPro" id="IPR050416">
    <property type="entry name" value="FAD-linked_Oxidoreductase"/>
</dbReference>
<dbReference type="InterPro" id="IPR016167">
    <property type="entry name" value="FAD-bd_PCMH_sub1"/>
</dbReference>
<sequence>MASILSDFKYHFKGAVTQEGDPEYSIKRWARNAERKAKFVVFPTDAQDVSRAILFARSQNLEIAIRGGGHSTSGASSTEGGLVIDMSKHMNKVRIDPEYKRAYVQGGAIFETLDRESIKHGLAGTAGTVNHTGFGGLTTGGGYGWLSGLHGLAVDNLVAATVVTANGDILKASDSENPDLFWGIRGGGVNFGPVTEFVFKLYDQRPDVFISTLVYPESLLPKVLDSVNDWLKVRHPRESAFLVYGLGPNAEPCVIFLFVFNGPEDEGREAIKNLVALGPIVNDGASVPYVEMNAMQNPRAYHGTNRLLKGILVPNLEPALMTRAWHGWKKIIAENPSASETIMMLELYHPDKILSVPIDAMAFVARVTSYSLMVSLTWSDDSLDARALSHELFRAIDVKGVGSYGNYDDVGAAIGGDRTRAMFGSNYDKLRIIKKKYDPEMVFHKWFPITPAP</sequence>
<organism evidence="7 8">
    <name type="scientific">Botryobasidium botryosum (strain FD-172 SS1)</name>
    <dbReference type="NCBI Taxonomy" id="930990"/>
    <lineage>
        <taxon>Eukaryota</taxon>
        <taxon>Fungi</taxon>
        <taxon>Dikarya</taxon>
        <taxon>Basidiomycota</taxon>
        <taxon>Agaricomycotina</taxon>
        <taxon>Agaricomycetes</taxon>
        <taxon>Cantharellales</taxon>
        <taxon>Botryobasidiaceae</taxon>
        <taxon>Botryobasidium</taxon>
    </lineage>
</organism>
<evidence type="ECO:0000256" key="1">
    <source>
        <dbReference type="ARBA" id="ARBA00001974"/>
    </source>
</evidence>
<keyword evidence="8" id="KW-1185">Reference proteome</keyword>
<evidence type="ECO:0000256" key="2">
    <source>
        <dbReference type="ARBA" id="ARBA00005466"/>
    </source>
</evidence>
<dbReference type="OrthoDB" id="415825at2759"/>
<dbReference type="GO" id="GO:0071949">
    <property type="term" value="F:FAD binding"/>
    <property type="evidence" value="ECO:0007669"/>
    <property type="project" value="InterPro"/>
</dbReference>
<dbReference type="Proteomes" id="UP000027195">
    <property type="component" value="Unassembled WGS sequence"/>
</dbReference>
<dbReference type="SUPFAM" id="SSF56176">
    <property type="entry name" value="FAD-binding/transporter-associated domain-like"/>
    <property type="match status" value="1"/>
</dbReference>
<proteinExistence type="inferred from homology"/>
<dbReference type="EMBL" id="KL198020">
    <property type="protein sequence ID" value="KDQ19114.1"/>
    <property type="molecule type" value="Genomic_DNA"/>
</dbReference>
<feature type="domain" description="FAD-binding PCMH-type" evidence="6">
    <location>
        <begin position="32"/>
        <end position="204"/>
    </location>
</feature>
<keyword evidence="5" id="KW-0560">Oxidoreductase</keyword>
<dbReference type="InParanoid" id="A0A067MU18"/>
<dbReference type="PANTHER" id="PTHR42973">
    <property type="entry name" value="BINDING OXIDOREDUCTASE, PUTATIVE (AFU_ORTHOLOGUE AFUA_1G17690)-RELATED"/>
    <property type="match status" value="1"/>
</dbReference>
<keyword evidence="3" id="KW-0285">Flavoprotein</keyword>
<name>A0A067MU18_BOTB1</name>
<accession>A0A067MU18</accession>
<comment type="similarity">
    <text evidence="2">Belongs to the oxygen-dependent FAD-linked oxidoreductase family.</text>
</comment>
<evidence type="ECO:0000256" key="4">
    <source>
        <dbReference type="ARBA" id="ARBA00022827"/>
    </source>
</evidence>
<dbReference type="Gene3D" id="3.30.465.10">
    <property type="match status" value="1"/>
</dbReference>
<dbReference type="GO" id="GO:0016491">
    <property type="term" value="F:oxidoreductase activity"/>
    <property type="evidence" value="ECO:0007669"/>
    <property type="project" value="UniProtKB-KW"/>
</dbReference>
<dbReference type="Gene3D" id="3.40.462.20">
    <property type="match status" value="1"/>
</dbReference>
<dbReference type="InterPro" id="IPR006094">
    <property type="entry name" value="Oxid_FAD_bind_N"/>
</dbReference>
<keyword evidence="4" id="KW-0274">FAD</keyword>
<dbReference type="AlphaFoldDB" id="A0A067MU18"/>
<dbReference type="Pfam" id="PF08031">
    <property type="entry name" value="BBE"/>
    <property type="match status" value="1"/>
</dbReference>
<dbReference type="Pfam" id="PF01565">
    <property type="entry name" value="FAD_binding_4"/>
    <property type="match status" value="1"/>
</dbReference>
<comment type="cofactor">
    <cofactor evidence="1">
        <name>FAD</name>
        <dbReference type="ChEBI" id="CHEBI:57692"/>
    </cofactor>
</comment>
<dbReference type="InterPro" id="IPR012951">
    <property type="entry name" value="BBE"/>
</dbReference>
<dbReference type="Gene3D" id="3.30.43.10">
    <property type="entry name" value="Uridine Diphospho-n-acetylenolpyruvylglucosamine Reductase, domain 2"/>
    <property type="match status" value="1"/>
</dbReference>